<sequence length="114" mass="11479">MAIAMFKYGDPIVLDHTPSADVAAGAVVVVGNDVRIAHHEIPANMPGALAAGGGVYQVPKDTSTFADGAVVYWDAADVACTSAADSGTNKRIGTAVGGWATGATSMLVLHLPNT</sequence>
<dbReference type="OrthoDB" id="9884579at2"/>
<name>A0A1C3E7V6_9PLAN</name>
<dbReference type="InterPro" id="IPR011231">
    <property type="entry name" value="Phage_VT1-Sakai_H0018"/>
</dbReference>
<comment type="caution">
    <text evidence="1">The sequence shown here is derived from an EMBL/GenBank/DDBJ whole genome shotgun (WGS) entry which is preliminary data.</text>
</comment>
<protein>
    <recommendedName>
        <fullName evidence="3">DUF2190 family protein</fullName>
    </recommendedName>
</protein>
<evidence type="ECO:0000313" key="1">
    <source>
        <dbReference type="EMBL" id="ODA29316.1"/>
    </source>
</evidence>
<dbReference type="AlphaFoldDB" id="A0A1C3E7V6"/>
<evidence type="ECO:0000313" key="2">
    <source>
        <dbReference type="Proteomes" id="UP000094828"/>
    </source>
</evidence>
<dbReference type="Proteomes" id="UP000094828">
    <property type="component" value="Unassembled WGS sequence"/>
</dbReference>
<gene>
    <name evidence="1" type="ORF">A6X21_09130</name>
</gene>
<dbReference type="Pfam" id="PF09956">
    <property type="entry name" value="Phage_cement_2"/>
    <property type="match status" value="1"/>
</dbReference>
<organism evidence="1 2">
    <name type="scientific">Planctopirus hydrillae</name>
    <dbReference type="NCBI Taxonomy" id="1841610"/>
    <lineage>
        <taxon>Bacteria</taxon>
        <taxon>Pseudomonadati</taxon>
        <taxon>Planctomycetota</taxon>
        <taxon>Planctomycetia</taxon>
        <taxon>Planctomycetales</taxon>
        <taxon>Planctomycetaceae</taxon>
        <taxon>Planctopirus</taxon>
    </lineage>
</organism>
<dbReference type="STRING" id="1841610.A6X21_09130"/>
<keyword evidence="2" id="KW-1185">Reference proteome</keyword>
<proteinExistence type="predicted"/>
<evidence type="ECO:0008006" key="3">
    <source>
        <dbReference type="Google" id="ProtNLM"/>
    </source>
</evidence>
<dbReference type="EMBL" id="LYDR01000137">
    <property type="protein sequence ID" value="ODA29316.1"/>
    <property type="molecule type" value="Genomic_DNA"/>
</dbReference>
<accession>A0A1C3E7V6</accession>
<dbReference type="RefSeq" id="WP_068850183.1">
    <property type="nucleotide sequence ID" value="NZ_LYDR01000137.1"/>
</dbReference>
<reference evidence="1 2" key="1">
    <citation type="submission" date="2016-05" db="EMBL/GenBank/DDBJ databases">
        <title>Genomic and physiological characterization of Planctopirus sp. isolated from fresh water lake.</title>
        <authorList>
            <person name="Subhash Y."/>
            <person name="Ramana C."/>
        </authorList>
    </citation>
    <scope>NUCLEOTIDE SEQUENCE [LARGE SCALE GENOMIC DNA]</scope>
    <source>
        <strain evidence="1 2">JC280</strain>
    </source>
</reference>